<dbReference type="AlphaFoldDB" id="A0A3S0IG91"/>
<evidence type="ECO:0000313" key="1">
    <source>
        <dbReference type="EMBL" id="RTR21569.1"/>
    </source>
</evidence>
<gene>
    <name evidence="1" type="ORF">EJ903_09235</name>
</gene>
<name>A0A3S0IG91_9PROT</name>
<dbReference type="RefSeq" id="WP_126614366.1">
    <property type="nucleotide sequence ID" value="NZ_JBHUCY010000003.1"/>
</dbReference>
<dbReference type="Proteomes" id="UP000277007">
    <property type="component" value="Unassembled WGS sequence"/>
</dbReference>
<comment type="caution">
    <text evidence="1">The sequence shown here is derived from an EMBL/GenBank/DDBJ whole genome shotgun (WGS) entry which is preliminary data.</text>
</comment>
<proteinExistence type="predicted"/>
<sequence length="141" mass="14850">MGGLCVVAALGGALLATLPGSVFSLSWTHSVERTEWREEWRITDAGLTLTEARVRGTGAGMEPGADARLIDGWWVWVPSLPPQESVPLAASGFTAEHRLCAGSDCRVLSGWMSPNATGRVGEAVTLRPCQPGYESSSPSAP</sequence>
<dbReference type="OrthoDB" id="5298197at2"/>
<keyword evidence="2" id="KW-1185">Reference proteome</keyword>
<reference evidence="1 2" key="1">
    <citation type="submission" date="2018-12" db="EMBL/GenBank/DDBJ databases">
        <authorList>
            <person name="Yang Y."/>
        </authorList>
    </citation>
    <scope>NUCLEOTIDE SEQUENCE [LARGE SCALE GENOMIC DNA]</scope>
    <source>
        <strain evidence="1 2">L-25-5w-1</strain>
    </source>
</reference>
<dbReference type="Pfam" id="PF08905">
    <property type="entry name" value="DUF1850"/>
    <property type="match status" value="1"/>
</dbReference>
<accession>A0A3S0IG91</accession>
<evidence type="ECO:0000313" key="2">
    <source>
        <dbReference type="Proteomes" id="UP000277007"/>
    </source>
</evidence>
<organism evidence="1 2">
    <name type="scientific">Azospirillum griseum</name>
    <dbReference type="NCBI Taxonomy" id="2496639"/>
    <lineage>
        <taxon>Bacteria</taxon>
        <taxon>Pseudomonadati</taxon>
        <taxon>Pseudomonadota</taxon>
        <taxon>Alphaproteobacteria</taxon>
        <taxon>Rhodospirillales</taxon>
        <taxon>Azospirillaceae</taxon>
        <taxon>Azospirillum</taxon>
    </lineage>
</organism>
<dbReference type="EMBL" id="RXMA01000006">
    <property type="protein sequence ID" value="RTR21569.1"/>
    <property type="molecule type" value="Genomic_DNA"/>
</dbReference>
<protein>
    <submittedName>
        <fullName evidence="1">DUF1850 domain-containing protein</fullName>
    </submittedName>
</protein>
<dbReference type="InterPro" id="IPR015001">
    <property type="entry name" value="DUF1850"/>
</dbReference>